<accession>A0A8H3FPS9</accession>
<proteinExistence type="predicted"/>
<gene>
    <name evidence="2" type="ORF">GOMPHAMPRED_004344</name>
</gene>
<keyword evidence="3" id="KW-1185">Reference proteome</keyword>
<organism evidence="2 3">
    <name type="scientific">Gomphillus americanus</name>
    <dbReference type="NCBI Taxonomy" id="1940652"/>
    <lineage>
        <taxon>Eukaryota</taxon>
        <taxon>Fungi</taxon>
        <taxon>Dikarya</taxon>
        <taxon>Ascomycota</taxon>
        <taxon>Pezizomycotina</taxon>
        <taxon>Lecanoromycetes</taxon>
        <taxon>OSLEUM clade</taxon>
        <taxon>Ostropomycetidae</taxon>
        <taxon>Ostropales</taxon>
        <taxon>Graphidaceae</taxon>
        <taxon>Gomphilloideae</taxon>
        <taxon>Gomphillus</taxon>
    </lineage>
</organism>
<sequence>MTGPSRHAVLPTIVVICEQYLLPHVEATLRSRYIEDQCNILPAKNGLRRLLKKKVRNNDDHTQPQFSLQLYARDKVPRTLLSGIILDCEALVEDVSDGLWCGSKIINTTDCSRSTLACLLDIGGRIYGLTTAHGFEHAVPLLDQTSLTPQLACAVTVPERKSARLENLDWALITISNQFLTSSMAGSKEVTELGTIALALPREPRDVLILSAVGIPKIGRLLCDTEYFLASVDEPKVPFWSVEVLGGQGPTVGDSGALVIDAVTKIVYSYVVVLDMFKNAQIVPIHKAIEQIQHSFQPDIVSILKSSYALSGQAQQKMNVDAIIEDTTVGALPENDAGTSHTSATTKRHPSNPKLIRSRGRGTTSQPFELRMNTNERKKAAFYADVGARMQFDVLKTDEFFHF</sequence>
<dbReference type="OrthoDB" id="5865767at2759"/>
<evidence type="ECO:0000313" key="3">
    <source>
        <dbReference type="Proteomes" id="UP000664169"/>
    </source>
</evidence>
<evidence type="ECO:0000256" key="1">
    <source>
        <dbReference type="SAM" id="MobiDB-lite"/>
    </source>
</evidence>
<evidence type="ECO:0000313" key="2">
    <source>
        <dbReference type="EMBL" id="CAF9927194.1"/>
    </source>
</evidence>
<protein>
    <submittedName>
        <fullName evidence="2">Uncharacterized protein</fullName>
    </submittedName>
</protein>
<dbReference type="Proteomes" id="UP000664169">
    <property type="component" value="Unassembled WGS sequence"/>
</dbReference>
<feature type="compositionally biased region" description="Basic residues" evidence="1">
    <location>
        <begin position="346"/>
        <end position="360"/>
    </location>
</feature>
<dbReference type="AlphaFoldDB" id="A0A8H3FPS9"/>
<reference evidence="2" key="1">
    <citation type="submission" date="2021-03" db="EMBL/GenBank/DDBJ databases">
        <authorList>
            <person name="Tagirdzhanova G."/>
        </authorList>
    </citation>
    <scope>NUCLEOTIDE SEQUENCE</scope>
</reference>
<feature type="region of interest" description="Disordered" evidence="1">
    <location>
        <begin position="332"/>
        <end position="366"/>
    </location>
</feature>
<comment type="caution">
    <text evidence="2">The sequence shown here is derived from an EMBL/GenBank/DDBJ whole genome shotgun (WGS) entry which is preliminary data.</text>
</comment>
<dbReference type="EMBL" id="CAJPDQ010000026">
    <property type="protein sequence ID" value="CAF9927194.1"/>
    <property type="molecule type" value="Genomic_DNA"/>
</dbReference>
<name>A0A8H3FPS9_9LECA</name>